<feature type="domain" description="Prolyl 4-hydroxylase alpha subunit Fe(2+) 2OG dioxygenase" evidence="1">
    <location>
        <begin position="32"/>
        <end position="94"/>
    </location>
</feature>
<dbReference type="Gene3D" id="2.60.120.620">
    <property type="entry name" value="q2cbj1_9rhob like domain"/>
    <property type="match status" value="1"/>
</dbReference>
<dbReference type="GO" id="GO:0019797">
    <property type="term" value="F:procollagen-proline 3-dioxygenase activity"/>
    <property type="evidence" value="ECO:0007669"/>
    <property type="project" value="UniProtKB-EC"/>
</dbReference>
<gene>
    <name evidence="2" type="ORF">CDL12_25276</name>
</gene>
<name>A0A2G9GA91_9LAMI</name>
<protein>
    <submittedName>
        <fullName evidence="2">Procollagen-proline 3-dioxygenase</fullName>
        <ecNumber evidence="2">1.14.11.7</ecNumber>
    </submittedName>
</protein>
<dbReference type="GO" id="GO:0032963">
    <property type="term" value="P:collagen metabolic process"/>
    <property type="evidence" value="ECO:0007669"/>
    <property type="project" value="InterPro"/>
</dbReference>
<reference evidence="3" key="1">
    <citation type="journal article" date="2018" name="Gigascience">
        <title>Genome assembly of the Pink Ipe (Handroanthus impetiginosus, Bignoniaceae), a highly valued, ecologically keystone Neotropical timber forest tree.</title>
        <authorList>
            <person name="Silva-Junior O.B."/>
            <person name="Grattapaglia D."/>
            <person name="Novaes E."/>
            <person name="Collevatti R.G."/>
        </authorList>
    </citation>
    <scope>NUCLEOTIDE SEQUENCE [LARGE SCALE GENOMIC DNA]</scope>
    <source>
        <strain evidence="3">cv. UFG-1</strain>
    </source>
</reference>
<evidence type="ECO:0000259" key="1">
    <source>
        <dbReference type="Pfam" id="PF13640"/>
    </source>
</evidence>
<dbReference type="EMBL" id="NKXS01006019">
    <property type="protein sequence ID" value="PIN02211.1"/>
    <property type="molecule type" value="Genomic_DNA"/>
</dbReference>
<dbReference type="OrthoDB" id="427071at2759"/>
<dbReference type="Proteomes" id="UP000231279">
    <property type="component" value="Unassembled WGS sequence"/>
</dbReference>
<evidence type="ECO:0000313" key="3">
    <source>
        <dbReference type="Proteomes" id="UP000231279"/>
    </source>
</evidence>
<dbReference type="EC" id="1.14.11.7" evidence="2"/>
<dbReference type="STRING" id="429701.A0A2G9GA91"/>
<organism evidence="2 3">
    <name type="scientific">Handroanthus impetiginosus</name>
    <dbReference type="NCBI Taxonomy" id="429701"/>
    <lineage>
        <taxon>Eukaryota</taxon>
        <taxon>Viridiplantae</taxon>
        <taxon>Streptophyta</taxon>
        <taxon>Embryophyta</taxon>
        <taxon>Tracheophyta</taxon>
        <taxon>Spermatophyta</taxon>
        <taxon>Magnoliopsida</taxon>
        <taxon>eudicotyledons</taxon>
        <taxon>Gunneridae</taxon>
        <taxon>Pentapetalae</taxon>
        <taxon>asterids</taxon>
        <taxon>lamiids</taxon>
        <taxon>Lamiales</taxon>
        <taxon>Bignoniaceae</taxon>
        <taxon>Crescentiina</taxon>
        <taxon>Tabebuia alliance</taxon>
        <taxon>Handroanthus</taxon>
    </lineage>
</organism>
<dbReference type="PANTHER" id="PTHR14049:SF9">
    <property type="entry name" value="PROCOLLAGEN-PROLINE 3-DIOXYGENASE"/>
    <property type="match status" value="1"/>
</dbReference>
<dbReference type="InterPro" id="IPR044862">
    <property type="entry name" value="Pro_4_hyd_alph_FE2OG_OXY"/>
</dbReference>
<keyword evidence="2" id="KW-0560">Oxidoreductase</keyword>
<accession>A0A2G9GA91</accession>
<dbReference type="Pfam" id="PF13640">
    <property type="entry name" value="2OG-FeII_Oxy_3"/>
    <property type="match status" value="1"/>
</dbReference>
<dbReference type="AlphaFoldDB" id="A0A2G9GA91"/>
<proteinExistence type="predicted"/>
<dbReference type="PANTHER" id="PTHR14049">
    <property type="entry name" value="LEPRECAN 1"/>
    <property type="match status" value="1"/>
</dbReference>
<keyword evidence="3" id="KW-1185">Reference proteome</keyword>
<comment type="caution">
    <text evidence="2">The sequence shown here is derived from an EMBL/GenBank/DDBJ whole genome shotgun (WGS) entry which is preliminary data.</text>
</comment>
<evidence type="ECO:0000313" key="2">
    <source>
        <dbReference type="EMBL" id="PIN02211.1"/>
    </source>
</evidence>
<dbReference type="InterPro" id="IPR039575">
    <property type="entry name" value="P3H"/>
</dbReference>
<keyword evidence="2" id="KW-0223">Dioxygenase</keyword>
<sequence length="318" mass="36192">MTIEIISNRGILRVWWTWKTKLMAISFSIWLKAVCYLNSYEVDFKGGLFHFQDGEPSSFAPMAGDVLIYTADSRNVHSVSKIDEGERVTLTLWFSRDASHDEDAKLLRSLSDSSLSCPVSSIASCLPTLASNNMYWFPPDEASRFHLGFDIRTARLHILGFDISSSDGEHYSSPLDSSSNFLESLKMPLYLAFGDELLTWEFVNILHALQVVQFYNWKASELETAEPKGSSINVIPLSESQRQRIHTLKAMLLKDLQLADTLLGHISGKNLHRSFDSYIFSAAISEWEAYTFKLRKELVLSLPYWRTHESIFSVVNLD</sequence>